<name>A0A0F9HRG7_9ZZZZ</name>
<gene>
    <name evidence="1" type="ORF">LCGC14_1670470</name>
</gene>
<dbReference type="AlphaFoldDB" id="A0A0F9HRG7"/>
<reference evidence="1" key="1">
    <citation type="journal article" date="2015" name="Nature">
        <title>Complex archaea that bridge the gap between prokaryotes and eukaryotes.</title>
        <authorList>
            <person name="Spang A."/>
            <person name="Saw J.H."/>
            <person name="Jorgensen S.L."/>
            <person name="Zaremba-Niedzwiedzka K."/>
            <person name="Martijn J."/>
            <person name="Lind A.E."/>
            <person name="van Eijk R."/>
            <person name="Schleper C."/>
            <person name="Guy L."/>
            <person name="Ettema T.J."/>
        </authorList>
    </citation>
    <scope>NUCLEOTIDE SEQUENCE</scope>
</reference>
<evidence type="ECO:0000313" key="1">
    <source>
        <dbReference type="EMBL" id="KKM17966.1"/>
    </source>
</evidence>
<proteinExistence type="predicted"/>
<sequence length="114" mass="12781">MRAYMYYSRSGGSEEGAILVFANTAREAGREGWGTGHLMIVDEYIDGAVRWLRDKDWLFEEADKDKLAAGIAHVIDDPRSCSACYYWGLSPIGERGYCEECVARWNESEAADDG</sequence>
<organism evidence="1">
    <name type="scientific">marine sediment metagenome</name>
    <dbReference type="NCBI Taxonomy" id="412755"/>
    <lineage>
        <taxon>unclassified sequences</taxon>
        <taxon>metagenomes</taxon>
        <taxon>ecological metagenomes</taxon>
    </lineage>
</organism>
<dbReference type="EMBL" id="LAZR01014330">
    <property type="protein sequence ID" value="KKM17966.1"/>
    <property type="molecule type" value="Genomic_DNA"/>
</dbReference>
<protein>
    <submittedName>
        <fullName evidence="1">Uncharacterized protein</fullName>
    </submittedName>
</protein>
<comment type="caution">
    <text evidence="1">The sequence shown here is derived from an EMBL/GenBank/DDBJ whole genome shotgun (WGS) entry which is preliminary data.</text>
</comment>
<accession>A0A0F9HRG7</accession>